<sequence>MKKKITYGILTILLLIGLYFGLHFAFGLFTPFNFWTAGQNIKNGKIQIVEIGEMPLNFEQKQKLANSYDFSFYLFGCNVSTEIINGTEYYNKKMIAQLENKFGAGWWTKFQNQLDSIDNVATNIQTQTEQVHSSDCVRGQAEPVIQKADYPNTTFNLQPDSISAIETVTFDNGDKLVIRNWGCEYYVLTFRFETSKYQHDTTDLGFWFRTADRLMTSMLGGLDAPIDIKRGLVLLDSYILLDEKNGHKNLQLGEEIDFGGNDIRSLVTVDRIEKINDKNFGITISFATGPL</sequence>
<keyword evidence="3" id="KW-1185">Reference proteome</keyword>
<reference evidence="2 3" key="1">
    <citation type="submission" date="2020-08" db="EMBL/GenBank/DDBJ databases">
        <title>Genomic Encyclopedia of Type Strains, Phase IV (KMG-IV): sequencing the most valuable type-strain genomes for metagenomic binning, comparative biology and taxonomic classification.</title>
        <authorList>
            <person name="Goeker M."/>
        </authorList>
    </citation>
    <scope>NUCLEOTIDE SEQUENCE [LARGE SCALE GENOMIC DNA]</scope>
    <source>
        <strain evidence="2 3">DSM 102044</strain>
    </source>
</reference>
<evidence type="ECO:0000313" key="2">
    <source>
        <dbReference type="EMBL" id="MBB6325272.1"/>
    </source>
</evidence>
<dbReference type="EMBL" id="JACIJO010000001">
    <property type="protein sequence ID" value="MBB6325272.1"/>
    <property type="molecule type" value="Genomic_DNA"/>
</dbReference>
<organism evidence="2 3">
    <name type="scientific">Algoriphagus iocasae</name>
    <dbReference type="NCBI Taxonomy" id="1836499"/>
    <lineage>
        <taxon>Bacteria</taxon>
        <taxon>Pseudomonadati</taxon>
        <taxon>Bacteroidota</taxon>
        <taxon>Cytophagia</taxon>
        <taxon>Cytophagales</taxon>
        <taxon>Cyclobacteriaceae</taxon>
        <taxon>Algoriphagus</taxon>
    </lineage>
</organism>
<comment type="caution">
    <text evidence="2">The sequence shown here is derived from an EMBL/GenBank/DDBJ whole genome shotgun (WGS) entry which is preliminary data.</text>
</comment>
<feature type="transmembrane region" description="Helical" evidence="1">
    <location>
        <begin position="7"/>
        <end position="29"/>
    </location>
</feature>
<protein>
    <submittedName>
        <fullName evidence="2">Uncharacterized protein</fullName>
    </submittedName>
</protein>
<gene>
    <name evidence="2" type="ORF">FHS59_000887</name>
</gene>
<keyword evidence="1" id="KW-1133">Transmembrane helix</keyword>
<dbReference type="AlphaFoldDB" id="A0A841MB99"/>
<keyword evidence="1" id="KW-0812">Transmembrane</keyword>
<dbReference type="RefSeq" id="WP_184493434.1">
    <property type="nucleotide sequence ID" value="NZ_JACIJO010000001.1"/>
</dbReference>
<evidence type="ECO:0000313" key="3">
    <source>
        <dbReference type="Proteomes" id="UP000588604"/>
    </source>
</evidence>
<name>A0A841MB99_9BACT</name>
<accession>A0A841MB99</accession>
<dbReference type="Proteomes" id="UP000588604">
    <property type="component" value="Unassembled WGS sequence"/>
</dbReference>
<keyword evidence="1" id="KW-0472">Membrane</keyword>
<evidence type="ECO:0000256" key="1">
    <source>
        <dbReference type="SAM" id="Phobius"/>
    </source>
</evidence>
<proteinExistence type="predicted"/>